<dbReference type="InterPro" id="IPR001881">
    <property type="entry name" value="EGF-like_Ca-bd_dom"/>
</dbReference>
<reference evidence="14" key="1">
    <citation type="submission" date="2025-08" db="UniProtKB">
        <authorList>
            <consortium name="Ensembl"/>
        </authorList>
    </citation>
    <scope>IDENTIFICATION</scope>
</reference>
<dbReference type="PROSITE" id="PS00010">
    <property type="entry name" value="ASX_HYDROXYL"/>
    <property type="match status" value="2"/>
</dbReference>
<keyword evidence="15" id="KW-1185">Reference proteome</keyword>
<dbReference type="PROSITE" id="PS50923">
    <property type="entry name" value="SUSHI"/>
    <property type="match status" value="1"/>
</dbReference>
<evidence type="ECO:0000259" key="12">
    <source>
        <dbReference type="PROSITE" id="PS50026"/>
    </source>
</evidence>
<keyword evidence="3" id="KW-0812">Transmembrane</keyword>
<dbReference type="Gene3D" id="2.10.70.10">
    <property type="entry name" value="Complement Module, domain 1"/>
    <property type="match status" value="1"/>
</dbReference>
<evidence type="ECO:0000256" key="3">
    <source>
        <dbReference type="ARBA" id="ARBA00022692"/>
    </source>
</evidence>
<dbReference type="InterPro" id="IPR009030">
    <property type="entry name" value="Growth_fac_rcpt_cys_sf"/>
</dbReference>
<reference evidence="14" key="2">
    <citation type="submission" date="2025-09" db="UniProtKB">
        <authorList>
            <consortium name="Ensembl"/>
        </authorList>
    </citation>
    <scope>IDENTIFICATION</scope>
</reference>
<feature type="domain" description="Sushi" evidence="13">
    <location>
        <begin position="169"/>
        <end position="228"/>
    </location>
</feature>
<dbReference type="GO" id="GO:0005509">
    <property type="term" value="F:calcium ion binding"/>
    <property type="evidence" value="ECO:0007669"/>
    <property type="project" value="InterPro"/>
</dbReference>
<evidence type="ECO:0000256" key="4">
    <source>
        <dbReference type="ARBA" id="ARBA00022729"/>
    </source>
</evidence>
<gene>
    <name evidence="14" type="primary">LOC107704917</name>
</gene>
<keyword evidence="6" id="KW-1133">Transmembrane helix</keyword>
<dbReference type="InterPro" id="IPR049883">
    <property type="entry name" value="NOTCH1_EGF-like"/>
</dbReference>
<dbReference type="Proteomes" id="UP000472260">
    <property type="component" value="Unassembled WGS sequence"/>
</dbReference>
<evidence type="ECO:0000256" key="5">
    <source>
        <dbReference type="ARBA" id="ARBA00022737"/>
    </source>
</evidence>
<dbReference type="PROSITE" id="PS01186">
    <property type="entry name" value="EGF_2"/>
    <property type="match status" value="1"/>
</dbReference>
<keyword evidence="9" id="KW-0325">Glycoprotein</keyword>
<feature type="domain" description="EGF-like" evidence="12">
    <location>
        <begin position="117"/>
        <end position="154"/>
    </location>
</feature>
<dbReference type="SMART" id="SM00181">
    <property type="entry name" value="EGF"/>
    <property type="match status" value="3"/>
</dbReference>
<dbReference type="PANTHER" id="PTHR24051">
    <property type="entry name" value="SUSHI DOMAIN-CONTAINING PROTEIN 1"/>
    <property type="match status" value="1"/>
</dbReference>
<dbReference type="SUPFAM" id="SSF57535">
    <property type="entry name" value="Complement control module/SCR domain"/>
    <property type="match status" value="2"/>
</dbReference>
<evidence type="ECO:0000256" key="2">
    <source>
        <dbReference type="ARBA" id="ARBA00022536"/>
    </source>
</evidence>
<comment type="subcellular location">
    <subcellularLocation>
        <location evidence="1">Membrane</location>
        <topology evidence="1">Single-pass type I membrane protein</topology>
    </subcellularLocation>
</comment>
<dbReference type="SMART" id="SM00032">
    <property type="entry name" value="CCP"/>
    <property type="match status" value="2"/>
</dbReference>
<evidence type="ECO:0000256" key="9">
    <source>
        <dbReference type="ARBA" id="ARBA00023180"/>
    </source>
</evidence>
<dbReference type="InterPro" id="IPR018097">
    <property type="entry name" value="EGF_Ca-bd_CS"/>
</dbReference>
<dbReference type="SUPFAM" id="SSF57196">
    <property type="entry name" value="EGF/Laminin"/>
    <property type="match status" value="1"/>
</dbReference>
<dbReference type="Pfam" id="PF00084">
    <property type="entry name" value="Sushi"/>
    <property type="match status" value="1"/>
</dbReference>
<evidence type="ECO:0000256" key="1">
    <source>
        <dbReference type="ARBA" id="ARBA00004479"/>
    </source>
</evidence>
<dbReference type="FunFam" id="2.10.25.10:FF:000005">
    <property type="entry name" value="Fibrillin 2"/>
    <property type="match status" value="1"/>
</dbReference>
<evidence type="ECO:0000256" key="8">
    <source>
        <dbReference type="ARBA" id="ARBA00023157"/>
    </source>
</evidence>
<feature type="domain" description="EGF-like" evidence="12">
    <location>
        <begin position="67"/>
        <end position="104"/>
    </location>
</feature>
<dbReference type="PROSITE" id="PS01187">
    <property type="entry name" value="EGF_CA"/>
    <property type="match status" value="1"/>
</dbReference>
<keyword evidence="5" id="KW-0677">Repeat</keyword>
<dbReference type="Ensembl" id="ENSSANT00000074988.1">
    <property type="protein sequence ID" value="ENSSANP00000070539.1"/>
    <property type="gene ID" value="ENSSANG00000035222.1"/>
</dbReference>
<dbReference type="SUPFAM" id="SSF49265">
    <property type="entry name" value="Fibronectin type III"/>
    <property type="match status" value="1"/>
</dbReference>
<evidence type="ECO:0000313" key="15">
    <source>
        <dbReference type="Proteomes" id="UP000472260"/>
    </source>
</evidence>
<dbReference type="InterPro" id="IPR036116">
    <property type="entry name" value="FN3_sf"/>
</dbReference>
<dbReference type="SUPFAM" id="SSF57184">
    <property type="entry name" value="Growth factor receptor domain"/>
    <property type="match status" value="1"/>
</dbReference>
<evidence type="ECO:0000256" key="10">
    <source>
        <dbReference type="PROSITE-ProRule" id="PRU00076"/>
    </source>
</evidence>
<evidence type="ECO:0000256" key="11">
    <source>
        <dbReference type="PROSITE-ProRule" id="PRU00302"/>
    </source>
</evidence>
<dbReference type="PANTHER" id="PTHR24051:SF5">
    <property type="entry name" value="SUSHI DOMAIN-CONTAINING PROTEIN 1"/>
    <property type="match status" value="1"/>
</dbReference>
<organism evidence="14 15">
    <name type="scientific">Sinocyclocheilus anshuiensis</name>
    <dbReference type="NCBI Taxonomy" id="1608454"/>
    <lineage>
        <taxon>Eukaryota</taxon>
        <taxon>Metazoa</taxon>
        <taxon>Chordata</taxon>
        <taxon>Craniata</taxon>
        <taxon>Vertebrata</taxon>
        <taxon>Euteleostomi</taxon>
        <taxon>Actinopterygii</taxon>
        <taxon>Neopterygii</taxon>
        <taxon>Teleostei</taxon>
        <taxon>Ostariophysi</taxon>
        <taxon>Cypriniformes</taxon>
        <taxon>Cyprinidae</taxon>
        <taxon>Cyprininae</taxon>
        <taxon>Sinocyclocheilus</taxon>
    </lineage>
</organism>
<dbReference type="PROSITE" id="PS50026">
    <property type="entry name" value="EGF_3"/>
    <property type="match status" value="3"/>
</dbReference>
<evidence type="ECO:0000259" key="13">
    <source>
        <dbReference type="PROSITE" id="PS50923"/>
    </source>
</evidence>
<keyword evidence="2 10" id="KW-0245">EGF-like domain</keyword>
<dbReference type="AlphaFoldDB" id="A0A671QFN7"/>
<dbReference type="InterPro" id="IPR000436">
    <property type="entry name" value="Sushi_SCR_CCP_dom"/>
</dbReference>
<comment type="caution">
    <text evidence="10">Lacks conserved residue(s) required for the propagation of feature annotation.</text>
</comment>
<accession>A0A671QFN7</accession>
<keyword evidence="11" id="KW-0768">Sushi</keyword>
<protein>
    <submittedName>
        <fullName evidence="14">Sushi domain-containing protein 1-like</fullName>
    </submittedName>
</protein>
<dbReference type="InterPro" id="IPR051622">
    <property type="entry name" value="R-tyr_protein_phosphatases"/>
</dbReference>
<evidence type="ECO:0000256" key="7">
    <source>
        <dbReference type="ARBA" id="ARBA00023136"/>
    </source>
</evidence>
<keyword evidence="8" id="KW-1015">Disulfide bond</keyword>
<proteinExistence type="predicted"/>
<name>A0A671QFN7_9TELE</name>
<dbReference type="Pfam" id="PF23144">
    <property type="entry name" value="Fn3_PTPRU"/>
    <property type="match status" value="1"/>
</dbReference>
<dbReference type="SMART" id="SM00179">
    <property type="entry name" value="EGF_CA"/>
    <property type="match status" value="2"/>
</dbReference>
<sequence>MTVVEAALCFLMIQSIFKDLRVKADTVDVCASCHQNATCDDKTDRSGGKVCNCMYGFVGNGRTYCQDKDECQLGKICGDHTKCHNTYGSYYCTCLTGYSPSNHMNTFIPNDGTYCHDIDECGVQGVCGEGGLCHNTEGDFTCSCQTGYTVQNGSEPFNPNRDAAYCKVIDCGSPPSVLQAEQLSATITHFNSELQYSCREGFQWKGGQNSSVCGLDGEWHGPSLVCEAHCGPAPEVPHAAVAWDNSTAVIHRCVKGHYRHTGSDISICDITGNWQIATLHCKGTHPHCSAQWETEPQSQKCVCQHKVWPNLYLILCVTELKLTINDLVVINERCLRWNAENEGYREKYTVTFVGLRDFEQLFSDRRKKIFSSSALWPVLCLNLLPATNYSITITAESTRATSTVTANTSIPVPPTPDIKYSEVEASSPTLKLRKSTNTLDSICMYQVFVIPVEGVMLFDCSSSVSPRFLAQQRCDGGYVTAQIQLGGLAAEINFTIGDQQLYGDFFNAPLENGKDYYVILRTVCQWGKVGRCL</sequence>
<dbReference type="InterPro" id="IPR057598">
    <property type="entry name" value="Fn3_PTPRU"/>
</dbReference>
<keyword evidence="7" id="KW-0472">Membrane</keyword>
<dbReference type="InterPro" id="IPR035976">
    <property type="entry name" value="Sushi/SCR/CCP_sf"/>
</dbReference>
<dbReference type="InterPro" id="IPR000742">
    <property type="entry name" value="EGF"/>
</dbReference>
<dbReference type="Gene3D" id="2.10.25.10">
    <property type="entry name" value="Laminin"/>
    <property type="match status" value="2"/>
</dbReference>
<dbReference type="GO" id="GO:0016020">
    <property type="term" value="C:membrane"/>
    <property type="evidence" value="ECO:0007669"/>
    <property type="project" value="UniProtKB-SubCell"/>
</dbReference>
<dbReference type="Pfam" id="PF07645">
    <property type="entry name" value="EGF_CA"/>
    <property type="match status" value="2"/>
</dbReference>
<feature type="domain" description="EGF-like" evidence="12">
    <location>
        <begin position="26"/>
        <end position="66"/>
    </location>
</feature>
<evidence type="ECO:0000256" key="6">
    <source>
        <dbReference type="ARBA" id="ARBA00022989"/>
    </source>
</evidence>
<dbReference type="InterPro" id="IPR000152">
    <property type="entry name" value="EGF-type_Asp/Asn_hydroxyl_site"/>
</dbReference>
<dbReference type="CDD" id="cd00033">
    <property type="entry name" value="CCP"/>
    <property type="match status" value="1"/>
</dbReference>
<evidence type="ECO:0000313" key="14">
    <source>
        <dbReference type="Ensembl" id="ENSSANP00000070539.1"/>
    </source>
</evidence>
<dbReference type="CDD" id="cd00054">
    <property type="entry name" value="EGF_CA"/>
    <property type="match status" value="2"/>
</dbReference>
<keyword evidence="4" id="KW-0732">Signal</keyword>